<evidence type="ECO:0000313" key="8">
    <source>
        <dbReference type="EMBL" id="KAG9261599.1"/>
    </source>
</evidence>
<keyword evidence="3" id="KW-0597">Phosphoprotein</keyword>
<evidence type="ECO:0000256" key="1">
    <source>
        <dbReference type="ARBA" id="ARBA00004342"/>
    </source>
</evidence>
<dbReference type="EMBL" id="JAICCE010000022">
    <property type="protein sequence ID" value="KAG9261599.1"/>
    <property type="molecule type" value="Genomic_DNA"/>
</dbReference>
<evidence type="ECO:0000256" key="4">
    <source>
        <dbReference type="ARBA" id="ARBA00023054"/>
    </source>
</evidence>
<evidence type="ECO:0000256" key="5">
    <source>
        <dbReference type="ARBA" id="ARBA00023136"/>
    </source>
</evidence>
<dbReference type="GO" id="GO:0005886">
    <property type="term" value="C:plasma membrane"/>
    <property type="evidence" value="ECO:0007669"/>
    <property type="project" value="UniProtKB-SubCell"/>
</dbReference>
<evidence type="ECO:0000256" key="2">
    <source>
        <dbReference type="ARBA" id="ARBA00022475"/>
    </source>
</evidence>
<feature type="region of interest" description="Disordered" evidence="7">
    <location>
        <begin position="1"/>
        <end position="44"/>
    </location>
</feature>
<sequence>MVSKDSVMAGSGSKTACIKKQQKNLMNSLSSNDHAEKSSELYRDATKVANSLPLTPLLTAPDNNHQPLELRSLRNTQHSESLSETVSDASIPASLLSRTPALVESLRGLSEQLDAGSPRCGSEAEDSLLEGGETSLEKSSSMGVVDSSNMASSEDVRTLACVLRSEVILIDEDDDDMSLRERTVTDCSVTDGNAAQLVCGRLLSVSSDSSPSVCERRSQSLAETPVPEQEEEPPRRPKRVCCYCTIV</sequence>
<name>A0A8T2KSI8_ASTMX</name>
<keyword evidence="6" id="KW-0449">Lipoprotein</keyword>
<reference evidence="8 9" key="1">
    <citation type="submission" date="2021-07" db="EMBL/GenBank/DDBJ databases">
        <authorList>
            <person name="Imarazene B."/>
            <person name="Zahm M."/>
            <person name="Klopp C."/>
            <person name="Cabau C."/>
            <person name="Beille S."/>
            <person name="Jouanno E."/>
            <person name="Castinel A."/>
            <person name="Lluch J."/>
            <person name="Gil L."/>
            <person name="Kuchtly C."/>
            <person name="Lopez Roques C."/>
            <person name="Donnadieu C."/>
            <person name="Parrinello H."/>
            <person name="Journot L."/>
            <person name="Du K."/>
            <person name="Schartl M."/>
            <person name="Retaux S."/>
            <person name="Guiguen Y."/>
        </authorList>
    </citation>
    <scope>NUCLEOTIDE SEQUENCE [LARGE SCALE GENOMIC DNA]</scope>
    <source>
        <strain evidence="8">Pach_M1</strain>
        <tissue evidence="8">Testis</tissue>
    </source>
</reference>
<dbReference type="AlphaFoldDB" id="A0A8T2KSI8"/>
<feature type="region of interest" description="Disordered" evidence="7">
    <location>
        <begin position="113"/>
        <end position="150"/>
    </location>
</feature>
<feature type="compositionally biased region" description="Polar residues" evidence="7">
    <location>
        <begin position="23"/>
        <end position="32"/>
    </location>
</feature>
<dbReference type="Proteomes" id="UP000752171">
    <property type="component" value="Unassembled WGS sequence"/>
</dbReference>
<evidence type="ECO:0000313" key="9">
    <source>
        <dbReference type="Proteomes" id="UP000752171"/>
    </source>
</evidence>
<dbReference type="PANTHER" id="PTHR10498:SF10">
    <property type="entry name" value="PALM2 AND AKAP2 FUSION-RELATED"/>
    <property type="match status" value="1"/>
</dbReference>
<proteinExistence type="predicted"/>
<feature type="compositionally biased region" description="Basic and acidic residues" evidence="7">
    <location>
        <begin position="33"/>
        <end position="44"/>
    </location>
</feature>
<keyword evidence="5" id="KW-0472">Membrane</keyword>
<dbReference type="PANTHER" id="PTHR10498">
    <property type="entry name" value="PARALEMMIN-RELATED"/>
    <property type="match status" value="1"/>
</dbReference>
<feature type="compositionally biased region" description="Polar residues" evidence="7">
    <location>
        <begin position="137"/>
        <end position="150"/>
    </location>
</feature>
<keyword evidence="4" id="KW-0175">Coiled coil</keyword>
<evidence type="ECO:0000256" key="3">
    <source>
        <dbReference type="ARBA" id="ARBA00022553"/>
    </source>
</evidence>
<evidence type="ECO:0000256" key="7">
    <source>
        <dbReference type="SAM" id="MobiDB-lite"/>
    </source>
</evidence>
<feature type="region of interest" description="Disordered" evidence="7">
    <location>
        <begin position="207"/>
        <end position="236"/>
    </location>
</feature>
<gene>
    <name evidence="8" type="primary">PALM2</name>
    <name evidence="8" type="ORF">AMEX_G25178</name>
</gene>
<keyword evidence="2" id="KW-1003">Cell membrane</keyword>
<comment type="subcellular location">
    <subcellularLocation>
        <location evidence="1">Cell membrane</location>
        <topology evidence="1">Lipid-anchor</topology>
        <orientation evidence="1">Cytoplasmic side</orientation>
    </subcellularLocation>
</comment>
<organism evidence="8 9">
    <name type="scientific">Astyanax mexicanus</name>
    <name type="common">Blind cave fish</name>
    <name type="synonym">Astyanax fasciatus mexicanus</name>
    <dbReference type="NCBI Taxonomy" id="7994"/>
    <lineage>
        <taxon>Eukaryota</taxon>
        <taxon>Metazoa</taxon>
        <taxon>Chordata</taxon>
        <taxon>Craniata</taxon>
        <taxon>Vertebrata</taxon>
        <taxon>Euteleostomi</taxon>
        <taxon>Actinopterygii</taxon>
        <taxon>Neopterygii</taxon>
        <taxon>Teleostei</taxon>
        <taxon>Ostariophysi</taxon>
        <taxon>Characiformes</taxon>
        <taxon>Characoidei</taxon>
        <taxon>Acestrorhamphidae</taxon>
        <taxon>Acestrorhamphinae</taxon>
        <taxon>Astyanax</taxon>
    </lineage>
</organism>
<evidence type="ECO:0000256" key="6">
    <source>
        <dbReference type="ARBA" id="ARBA00023288"/>
    </source>
</evidence>
<comment type="caution">
    <text evidence="8">The sequence shown here is derived from an EMBL/GenBank/DDBJ whole genome shotgun (WGS) entry which is preliminary data.</text>
</comment>
<accession>A0A8T2KSI8</accession>
<protein>
    <submittedName>
        <fullName evidence="8">Paralemmin-2-like</fullName>
    </submittedName>
</protein>